<dbReference type="Gene3D" id="2.60.120.1390">
    <property type="match status" value="2"/>
</dbReference>
<keyword evidence="2" id="KW-1185">Reference proteome</keyword>
<dbReference type="eggNOG" id="COG4030">
    <property type="taxonomic scope" value="Bacteria"/>
</dbReference>
<dbReference type="Pfam" id="PF11175">
    <property type="entry name" value="DUF2961"/>
    <property type="match status" value="1"/>
</dbReference>
<evidence type="ECO:0000313" key="1">
    <source>
        <dbReference type="EMBL" id="KHF41553.1"/>
    </source>
</evidence>
<name>A0A0B0IG33_9BACI</name>
<dbReference type="EMBL" id="JRJU01000002">
    <property type="protein sequence ID" value="KHF41553.1"/>
    <property type="molecule type" value="Genomic_DNA"/>
</dbReference>
<evidence type="ECO:0008006" key="3">
    <source>
        <dbReference type="Google" id="ProtNLM"/>
    </source>
</evidence>
<evidence type="ECO:0000313" key="2">
    <source>
        <dbReference type="Proteomes" id="UP000030832"/>
    </source>
</evidence>
<dbReference type="OrthoDB" id="2518538at2"/>
<accession>A0A0B0IG33</accession>
<proteinExistence type="predicted"/>
<dbReference type="Proteomes" id="UP000030832">
    <property type="component" value="Unassembled WGS sequence"/>
</dbReference>
<dbReference type="InterPro" id="IPR021345">
    <property type="entry name" value="DUF2961"/>
</dbReference>
<dbReference type="AlphaFoldDB" id="A0A0B0IG33"/>
<sequence length="385" mass="44172">MNNLYLKKDGKSKRVSSWDQTGKNSDRVIIPAGTSFVIADIEGSGIIKHIWMTIASEEKYYFRKVLLKAYWDHESEPSIDSPIGDFFGVGHGVACHYVSAPLNMITTQGVIEDKAALNSFFEMPFQKAARMQVVNEGDKDIILYFYVDYVECPVSEDSYYFHASWRRENPTKGLVDLEALRLEHDKQNDPHFASRKVYEIANLTGEENYVILDAEGEGHYVGCNLSIDHLNPMPGFSWPGEGDDMFFIDGEPWPPRLHGTGTEDYFCAAWGYPSGKYDSPYHGISLYAPLRSHGDTWKDENTISFNDYSGKITQYRFHIVDPIIFDKSLLFSIEHGHGNSQSNDYSSVAYWYQREPHKKFPEMLPVTKRLPISERESVRQFYRSL</sequence>
<dbReference type="RefSeq" id="WP_034625595.1">
    <property type="nucleotide sequence ID" value="NZ_JRJU01000002.1"/>
</dbReference>
<organism evidence="1 2">
    <name type="scientific">Halalkalibacter okhensis</name>
    <dbReference type="NCBI Taxonomy" id="333138"/>
    <lineage>
        <taxon>Bacteria</taxon>
        <taxon>Bacillati</taxon>
        <taxon>Bacillota</taxon>
        <taxon>Bacilli</taxon>
        <taxon>Bacillales</taxon>
        <taxon>Bacillaceae</taxon>
        <taxon>Halalkalibacter</taxon>
    </lineage>
</organism>
<comment type="caution">
    <text evidence="1">The sequence shown here is derived from an EMBL/GenBank/DDBJ whole genome shotgun (WGS) entry which is preliminary data.</text>
</comment>
<reference evidence="1 2" key="1">
    <citation type="submission" date="2014-09" db="EMBL/GenBank/DDBJ databases">
        <title>Genome sequencing and annotation of Bacillus Okhensis strain Kh10-101T.</title>
        <authorList>
            <person name="Prakash J.S."/>
        </authorList>
    </citation>
    <scope>NUCLEOTIDE SEQUENCE [LARGE SCALE GENOMIC DNA]</scope>
    <source>
        <strain evidence="2">Kh10-101T</strain>
    </source>
</reference>
<gene>
    <name evidence="1" type="ORF">LQ50_02240</name>
</gene>
<dbReference type="STRING" id="333138.LQ50_02240"/>
<protein>
    <recommendedName>
        <fullName evidence="3">DUF2961 domain-containing protein</fullName>
    </recommendedName>
</protein>